<evidence type="ECO:0000313" key="4">
    <source>
        <dbReference type="Proteomes" id="UP000002173"/>
    </source>
</evidence>
<dbReference type="VEuPathDB" id="PiroplasmaDB:BBOV_IV010680"/>
<dbReference type="STRING" id="5865.A7ASA2"/>
<dbReference type="InterPro" id="IPR009091">
    <property type="entry name" value="RCC1/BLIP-II"/>
</dbReference>
<dbReference type="InParanoid" id="A7ASA2"/>
<comment type="caution">
    <text evidence="3">The sequence shown here is derived from an EMBL/GenBank/DDBJ whole genome shotgun (WGS) entry which is preliminary data.</text>
</comment>
<dbReference type="PANTHER" id="PTHR45622">
    <property type="entry name" value="UBIQUITIN-PROTEIN LIGASE E3A-RELATED"/>
    <property type="match status" value="1"/>
</dbReference>
<dbReference type="Proteomes" id="UP000002173">
    <property type="component" value="Unassembled WGS sequence"/>
</dbReference>
<sequence length="457" mass="49782">MVASKRQNSPPINRTGANNAANQITVEAQSVITSADLKRTGSYKDLSTVIYIWGGMFSNFAILCIENPAAKAPDDTSAAVKEDWLPAVYRHISDVRITSVSCAKTYLMLLSSCRRLFALGRGDYGQLGLGQQVRFVGEPTAVPIPHQIKSVVCAKNHCGAIDVGGKLYTWGRSDLAGHPDGFATCSPTELKLNNGHSTCRSIGVNDTLTVCVLDGGESLYQWGITFSGEEVFEPHLFYSFEYEHIRQVALGRNFGIALSDTGSVFGWGDRTYGETMTSGNIMEFSYSLLPRRLRHPNLKSIVSIATGERHVLMIDDIGRIWSMGENMYGQCGVPPEHHCGPCKVEVEDTAFPIEYIACGPRHSACINAGHQLYTWGHSSGHKLIFTTSVDMLVKQQRQPGVSVQSGVQTCCCKPQLIYNTLHEKVACVGLAMDYTVAVTGEGIVSPGPQMIDSDRSS</sequence>
<dbReference type="eggNOG" id="KOG1426">
    <property type="taxonomic scope" value="Eukaryota"/>
</dbReference>
<evidence type="ECO:0000313" key="3">
    <source>
        <dbReference type="EMBL" id="EDO07421.1"/>
    </source>
</evidence>
<feature type="repeat" description="RCC1" evidence="2">
    <location>
        <begin position="114"/>
        <end position="164"/>
    </location>
</feature>
<dbReference type="EMBL" id="AAXT01000002">
    <property type="protein sequence ID" value="EDO07421.1"/>
    <property type="molecule type" value="Genomic_DNA"/>
</dbReference>
<organism evidence="3 4">
    <name type="scientific">Babesia bovis</name>
    <dbReference type="NCBI Taxonomy" id="5865"/>
    <lineage>
        <taxon>Eukaryota</taxon>
        <taxon>Sar</taxon>
        <taxon>Alveolata</taxon>
        <taxon>Apicomplexa</taxon>
        <taxon>Aconoidasida</taxon>
        <taxon>Piroplasmida</taxon>
        <taxon>Babesiidae</taxon>
        <taxon>Babesia</taxon>
    </lineage>
</organism>
<dbReference type="InterPro" id="IPR051709">
    <property type="entry name" value="Ub-ligase/GTPase-reg"/>
</dbReference>
<gene>
    <name evidence="3" type="ORF">BBOV_IV010680</name>
</gene>
<dbReference type="PANTHER" id="PTHR45622:SF58">
    <property type="entry name" value="REGULATOR OF CHROMOSOME CONDENSATION DOMAIN-CONTAINING PROTEIN"/>
    <property type="match status" value="1"/>
</dbReference>
<dbReference type="OMA" id="ELHENNQ"/>
<feature type="repeat" description="RCC1" evidence="2">
    <location>
        <begin position="262"/>
        <end position="317"/>
    </location>
</feature>
<proteinExistence type="predicted"/>
<dbReference type="InterPro" id="IPR000408">
    <property type="entry name" value="Reg_chr_condens"/>
</dbReference>
<dbReference type="Pfam" id="PF00415">
    <property type="entry name" value="RCC1"/>
    <property type="match status" value="2"/>
</dbReference>
<dbReference type="AlphaFoldDB" id="A7ASA2"/>
<dbReference type="Pfam" id="PF13540">
    <property type="entry name" value="RCC1_2"/>
    <property type="match status" value="1"/>
</dbReference>
<reference evidence="3 4" key="1">
    <citation type="journal article" date="2007" name="PLoS Pathog.">
        <title>Genome sequence of Babesia bovis and comparative analysis of apicomplexan hemoprotozoa.</title>
        <authorList>
            <person name="Brayton K.A."/>
            <person name="Lau A.O.T."/>
            <person name="Herndon D.R."/>
            <person name="Hannick L."/>
            <person name="Kappmeyer L.S."/>
            <person name="Berens S.J."/>
            <person name="Bidwell S.L."/>
            <person name="Brown W.C."/>
            <person name="Crabtree J."/>
            <person name="Fadrosh D."/>
            <person name="Feldblum T."/>
            <person name="Forberger H.A."/>
            <person name="Haas B.J."/>
            <person name="Howell J.M."/>
            <person name="Khouri H."/>
            <person name="Koo H."/>
            <person name="Mann D.J."/>
            <person name="Norimine J."/>
            <person name="Paulsen I.T."/>
            <person name="Radune D."/>
            <person name="Ren Q."/>
            <person name="Smith R.K. Jr."/>
            <person name="Suarez C.E."/>
            <person name="White O."/>
            <person name="Wortman J.R."/>
            <person name="Knowles D.P. Jr."/>
            <person name="McElwain T.F."/>
            <person name="Nene V.M."/>
        </authorList>
    </citation>
    <scope>NUCLEOTIDE SEQUENCE [LARGE SCALE GENOMIC DNA]</scope>
    <source>
        <strain evidence="3">T2Bo</strain>
    </source>
</reference>
<keyword evidence="1" id="KW-0677">Repeat</keyword>
<accession>A7ASA2</accession>
<dbReference type="PRINTS" id="PR00633">
    <property type="entry name" value="RCCNDNSATION"/>
</dbReference>
<protein>
    <submittedName>
        <fullName evidence="3">Uncharacterized protein</fullName>
    </submittedName>
</protein>
<feature type="repeat" description="RCC1" evidence="2">
    <location>
        <begin position="318"/>
        <end position="369"/>
    </location>
</feature>
<name>A7ASA2_BABBO</name>
<reference evidence="4" key="3">
    <citation type="journal article" date="2021" name="Int. J. Parasitol.">
        <title>Comparative analysis of gene expression between Babesia bovis blood stages and kinetes allowed by improved genome annotation.</title>
        <authorList>
            <person name="Ueti M.W."/>
            <person name="Johnson W.C."/>
            <person name="Kappmeyer L.S."/>
            <person name="Herndon D.R."/>
            <person name="Mousel M.R."/>
            <person name="Reif K.E."/>
            <person name="Taus N.S."/>
            <person name="Ifeonu O.O."/>
            <person name="Silva J.C."/>
            <person name="Suarez C.E."/>
            <person name="Brayton K.A."/>
        </authorList>
    </citation>
    <scope>NUCLEOTIDE SEQUENCE [LARGE SCALE GENOMIC DNA]</scope>
</reference>
<dbReference type="SUPFAM" id="SSF50985">
    <property type="entry name" value="RCC1/BLIP-II"/>
    <property type="match status" value="1"/>
</dbReference>
<evidence type="ECO:0000256" key="2">
    <source>
        <dbReference type="PROSITE-ProRule" id="PRU00235"/>
    </source>
</evidence>
<dbReference type="Gene3D" id="2.130.10.30">
    <property type="entry name" value="Regulator of chromosome condensation 1/beta-lactamase-inhibitor protein II"/>
    <property type="match status" value="2"/>
</dbReference>
<reference evidence="4" key="2">
    <citation type="journal article" date="2020" name="Data Brief">
        <title>Transcriptome dataset of Babesia bovis life stages within vertebrate and invertebrate hosts.</title>
        <authorList>
            <person name="Ueti M.W."/>
            <person name="Johnson W.C."/>
            <person name="Kappmeyer L.S."/>
            <person name="Herndon D.R."/>
            <person name="Mousel M.R."/>
            <person name="Reif K.E."/>
            <person name="Taus N.S."/>
            <person name="Ifeonu O.O."/>
            <person name="Silva J.C."/>
            <person name="Suarez C.E."/>
            <person name="Brayton K.A."/>
        </authorList>
    </citation>
    <scope>NUCLEOTIDE SEQUENCE [LARGE SCALE GENOMIC DNA]</scope>
</reference>
<keyword evidence="4" id="KW-1185">Reference proteome</keyword>
<evidence type="ECO:0000256" key="1">
    <source>
        <dbReference type="ARBA" id="ARBA00022737"/>
    </source>
</evidence>
<dbReference type="PROSITE" id="PS50012">
    <property type="entry name" value="RCC1_3"/>
    <property type="match status" value="3"/>
</dbReference>
<dbReference type="PROSITE" id="PS00626">
    <property type="entry name" value="RCC1_2"/>
    <property type="match status" value="1"/>
</dbReference>